<protein>
    <submittedName>
        <fullName evidence="2">Uncharacterized protein</fullName>
    </submittedName>
</protein>
<keyword evidence="1" id="KW-0472">Membrane</keyword>
<proteinExistence type="predicted"/>
<keyword evidence="1" id="KW-1133">Transmembrane helix</keyword>
<sequence>MDDAALSGHLEWETRRDQAGGWMDELDKRDGNGTVSLHLEEFESKNLWIGGSECSVENGNESLLSFLRSHTVVEVIVCLDKVRNKSIFGDDCWFDAGFQRTESGNSAVSPFSLTPSTTISFTETTITLELNQTELEKDLNKTFAWNGRLVFGKGEELGMVQSEDEWSRRKEIASETSSEHHHSIAASLIALFLLLLVIILVVRHRRKQTKESLISQKELDQVQLDGDGIKFDMFDGTNNSLTTDLIQADKMKTFSGLETANEETILKKSMIDESDCRDGSVRDHSLEVAVMKCEGDFTAQTMDRKDTLYERLHGGQKKEMNRKEIVLKVVEALQTVAKHHPNAEALTHLSSHWVLFGKDDVMFIQLKEKTGRRA</sequence>
<comment type="caution">
    <text evidence="2">The sequence shown here is derived from an EMBL/GenBank/DDBJ whole genome shotgun (WGS) entry which is preliminary data.</text>
</comment>
<name>A0ABQ9WKI0_9EUKA</name>
<organism evidence="2 3">
    <name type="scientific">Blattamonas nauphoetae</name>
    <dbReference type="NCBI Taxonomy" id="2049346"/>
    <lineage>
        <taxon>Eukaryota</taxon>
        <taxon>Metamonada</taxon>
        <taxon>Preaxostyla</taxon>
        <taxon>Oxymonadida</taxon>
        <taxon>Blattamonas</taxon>
    </lineage>
</organism>
<evidence type="ECO:0000256" key="1">
    <source>
        <dbReference type="SAM" id="Phobius"/>
    </source>
</evidence>
<evidence type="ECO:0000313" key="2">
    <source>
        <dbReference type="EMBL" id="KAK2939976.1"/>
    </source>
</evidence>
<dbReference type="EMBL" id="JARBJD010000784">
    <property type="protein sequence ID" value="KAK2939976.1"/>
    <property type="molecule type" value="Genomic_DNA"/>
</dbReference>
<keyword evidence="3" id="KW-1185">Reference proteome</keyword>
<feature type="transmembrane region" description="Helical" evidence="1">
    <location>
        <begin position="184"/>
        <end position="202"/>
    </location>
</feature>
<dbReference type="Proteomes" id="UP001281761">
    <property type="component" value="Unassembled WGS sequence"/>
</dbReference>
<gene>
    <name evidence="2" type="ORF">BLNAU_25117</name>
</gene>
<reference evidence="2 3" key="1">
    <citation type="journal article" date="2022" name="bioRxiv">
        <title>Genomics of Preaxostyla Flagellates Illuminates Evolutionary Transitions and the Path Towards Mitochondrial Loss.</title>
        <authorList>
            <person name="Novak L.V.F."/>
            <person name="Treitli S.C."/>
            <person name="Pyrih J."/>
            <person name="Halakuc P."/>
            <person name="Pipaliya S.V."/>
            <person name="Vacek V."/>
            <person name="Brzon O."/>
            <person name="Soukal P."/>
            <person name="Eme L."/>
            <person name="Dacks J.B."/>
            <person name="Karnkowska A."/>
            <person name="Elias M."/>
            <person name="Hampl V."/>
        </authorList>
    </citation>
    <scope>NUCLEOTIDE SEQUENCE [LARGE SCALE GENOMIC DNA]</scope>
    <source>
        <strain evidence="2">NAU3</strain>
        <tissue evidence="2">Gut</tissue>
    </source>
</reference>
<evidence type="ECO:0000313" key="3">
    <source>
        <dbReference type="Proteomes" id="UP001281761"/>
    </source>
</evidence>
<keyword evidence="1" id="KW-0812">Transmembrane</keyword>
<accession>A0ABQ9WKI0</accession>